<evidence type="ECO:0000256" key="1">
    <source>
        <dbReference type="SAM" id="Phobius"/>
    </source>
</evidence>
<keyword evidence="1" id="KW-0812">Transmembrane</keyword>
<keyword evidence="1" id="KW-0472">Membrane</keyword>
<evidence type="ECO:0000313" key="3">
    <source>
        <dbReference type="Proteomes" id="UP000055048"/>
    </source>
</evidence>
<dbReference type="AlphaFoldDB" id="A0A0V0U6T0"/>
<comment type="caution">
    <text evidence="2">The sequence shown here is derived from an EMBL/GenBank/DDBJ whole genome shotgun (WGS) entry which is preliminary data.</text>
</comment>
<keyword evidence="1" id="KW-1133">Transmembrane helix</keyword>
<gene>
    <name evidence="2" type="ORF">T05_14053</name>
</gene>
<organism evidence="2 3">
    <name type="scientific">Trichinella murrelli</name>
    <dbReference type="NCBI Taxonomy" id="144512"/>
    <lineage>
        <taxon>Eukaryota</taxon>
        <taxon>Metazoa</taxon>
        <taxon>Ecdysozoa</taxon>
        <taxon>Nematoda</taxon>
        <taxon>Enoplea</taxon>
        <taxon>Dorylaimia</taxon>
        <taxon>Trichinellida</taxon>
        <taxon>Trichinellidae</taxon>
        <taxon>Trichinella</taxon>
    </lineage>
</organism>
<keyword evidence="3" id="KW-1185">Reference proteome</keyword>
<dbReference type="Proteomes" id="UP000055048">
    <property type="component" value="Unassembled WGS sequence"/>
</dbReference>
<dbReference type="EMBL" id="JYDJ01000050">
    <property type="protein sequence ID" value="KRX46934.1"/>
    <property type="molecule type" value="Genomic_DNA"/>
</dbReference>
<reference evidence="2 3" key="1">
    <citation type="submission" date="2015-01" db="EMBL/GenBank/DDBJ databases">
        <title>Evolution of Trichinella species and genotypes.</title>
        <authorList>
            <person name="Korhonen P.K."/>
            <person name="Edoardo P."/>
            <person name="Giuseppe L.R."/>
            <person name="Gasser R.B."/>
        </authorList>
    </citation>
    <scope>NUCLEOTIDE SEQUENCE [LARGE SCALE GENOMIC DNA]</scope>
    <source>
        <strain evidence="2">ISS417</strain>
    </source>
</reference>
<sequence length="69" mass="7894">MSVGLAKYQIRHNVKPAICETFSQSWLADAFFSLFSLLVMLTASYCYSQGEKKQMLTFNKCSPYPISWS</sequence>
<name>A0A0V0U6T0_9BILA</name>
<feature type="transmembrane region" description="Helical" evidence="1">
    <location>
        <begin position="30"/>
        <end position="47"/>
    </location>
</feature>
<evidence type="ECO:0000313" key="2">
    <source>
        <dbReference type="EMBL" id="KRX46934.1"/>
    </source>
</evidence>
<proteinExistence type="predicted"/>
<accession>A0A0V0U6T0</accession>
<protein>
    <submittedName>
        <fullName evidence="2">Uncharacterized protein</fullName>
    </submittedName>
</protein>